<dbReference type="Proteomes" id="UP001437256">
    <property type="component" value="Unassembled WGS sequence"/>
</dbReference>
<reference evidence="2 3" key="1">
    <citation type="submission" date="2024-05" db="EMBL/GenBank/DDBJ databases">
        <title>A draft genome resource for the thread blight pathogen Marasmius tenuissimus strain MS-2.</title>
        <authorList>
            <person name="Yulfo-Soto G.E."/>
            <person name="Baruah I.K."/>
            <person name="Amoako-Attah I."/>
            <person name="Bukari Y."/>
            <person name="Meinhardt L.W."/>
            <person name="Bailey B.A."/>
            <person name="Cohen S.P."/>
        </authorList>
    </citation>
    <scope>NUCLEOTIDE SEQUENCE [LARGE SCALE GENOMIC DNA]</scope>
    <source>
        <strain evidence="2 3">MS-2</strain>
    </source>
</reference>
<gene>
    <name evidence="2" type="ORF">AAF712_015270</name>
</gene>
<organism evidence="2 3">
    <name type="scientific">Marasmius tenuissimus</name>
    <dbReference type="NCBI Taxonomy" id="585030"/>
    <lineage>
        <taxon>Eukaryota</taxon>
        <taxon>Fungi</taxon>
        <taxon>Dikarya</taxon>
        <taxon>Basidiomycota</taxon>
        <taxon>Agaricomycotina</taxon>
        <taxon>Agaricomycetes</taxon>
        <taxon>Agaricomycetidae</taxon>
        <taxon>Agaricales</taxon>
        <taxon>Marasmiineae</taxon>
        <taxon>Marasmiaceae</taxon>
        <taxon>Marasmius</taxon>
    </lineage>
</organism>
<evidence type="ECO:0000313" key="2">
    <source>
        <dbReference type="EMBL" id="KAL0058066.1"/>
    </source>
</evidence>
<name>A0ABR2ZAZ0_9AGAR</name>
<proteinExistence type="predicted"/>
<dbReference type="EMBL" id="JBBXMP010000375">
    <property type="protein sequence ID" value="KAL0058066.1"/>
    <property type="molecule type" value="Genomic_DNA"/>
</dbReference>
<comment type="caution">
    <text evidence="2">The sequence shown here is derived from an EMBL/GenBank/DDBJ whole genome shotgun (WGS) entry which is preliminary data.</text>
</comment>
<sequence>MENFPSNCAKSCQTIVVTKAKSNLTASTQVDLPESVPTTELTATTTTRLTRSRLQQSQLTVPATATTPIVTDEHIDGGDDDSDSEDEVHSAVTMGKPIKLKVGGARKEKLFSEIVGRKSSDVAIGPLEYCGNASRHTGPHGILSVAVCPGDPTLPEYVLSCEAKRQVQQKNKKAFAPLGTAKRAMLNALRKKSNTAVTKQPHTACLHLPFHHHHITLHPLFLHYHSLLSIKEDIDVFIHEWNSHPISGVGHEKSPKIQNLLAIDMRLLGMIQHGVYNDEPADNSDDDDDYDPLAFEQEETYGTFQANSQSAWITDLALTGMIANIDASCSDEYNHKHIKVPRHQDPFEGQPSLHTDFLDSLDQMDEVTLPRGWGIYDNEYEDDEGYPLSENIPLSGKKRSKQLTVTLPKHIWRPRANMWVKAVILMQAALQEESEEEDSRDEDEE</sequence>
<feature type="region of interest" description="Disordered" evidence="1">
    <location>
        <begin position="41"/>
        <end position="86"/>
    </location>
</feature>
<evidence type="ECO:0000256" key="1">
    <source>
        <dbReference type="SAM" id="MobiDB-lite"/>
    </source>
</evidence>
<feature type="compositionally biased region" description="Low complexity" evidence="1">
    <location>
        <begin position="41"/>
        <end position="70"/>
    </location>
</feature>
<evidence type="ECO:0000313" key="3">
    <source>
        <dbReference type="Proteomes" id="UP001437256"/>
    </source>
</evidence>
<accession>A0ABR2ZAZ0</accession>
<keyword evidence="3" id="KW-1185">Reference proteome</keyword>
<protein>
    <submittedName>
        <fullName evidence="2">Uncharacterized protein</fullName>
    </submittedName>
</protein>